<dbReference type="SUPFAM" id="SSF55961">
    <property type="entry name" value="Bet v1-like"/>
    <property type="match status" value="1"/>
</dbReference>
<dbReference type="Gene3D" id="3.30.530.20">
    <property type="match status" value="1"/>
</dbReference>
<dbReference type="Pfam" id="PF03364">
    <property type="entry name" value="Polyketide_cyc"/>
    <property type="match status" value="1"/>
</dbReference>
<gene>
    <name evidence="3" type="ORF">FHP08_05855</name>
</gene>
<keyword evidence="4" id="KW-1185">Reference proteome</keyword>
<dbReference type="InterPro" id="IPR023393">
    <property type="entry name" value="START-like_dom_sf"/>
</dbReference>
<dbReference type="OrthoDB" id="9804759at2"/>
<dbReference type="RefSeq" id="WP_147703386.1">
    <property type="nucleotide sequence ID" value="NZ_VDUY01000002.1"/>
</dbReference>
<proteinExistence type="inferred from homology"/>
<comment type="similarity">
    <text evidence="1">Belongs to the ribosome association toxin RatA family.</text>
</comment>
<dbReference type="PANTHER" id="PTHR12901">
    <property type="entry name" value="SPERM PROTEIN HOMOLOG"/>
    <property type="match status" value="1"/>
</dbReference>
<comment type="caution">
    <text evidence="3">The sequence shown here is derived from an EMBL/GenBank/DDBJ whole genome shotgun (WGS) entry which is preliminary data.</text>
</comment>
<evidence type="ECO:0000313" key="3">
    <source>
        <dbReference type="EMBL" id="TXL67137.1"/>
    </source>
</evidence>
<organism evidence="3 4">
    <name type="scientific">Zeimonas arvi</name>
    <dbReference type="NCBI Taxonomy" id="2498847"/>
    <lineage>
        <taxon>Bacteria</taxon>
        <taxon>Pseudomonadati</taxon>
        <taxon>Pseudomonadota</taxon>
        <taxon>Betaproteobacteria</taxon>
        <taxon>Burkholderiales</taxon>
        <taxon>Burkholderiaceae</taxon>
        <taxon>Zeimonas</taxon>
    </lineage>
</organism>
<evidence type="ECO:0000259" key="2">
    <source>
        <dbReference type="Pfam" id="PF03364"/>
    </source>
</evidence>
<dbReference type="InterPro" id="IPR044996">
    <property type="entry name" value="COQ10-like"/>
</dbReference>
<accession>A0A5C8P1I6</accession>
<feature type="domain" description="Coenzyme Q-binding protein COQ10 START" evidence="2">
    <location>
        <begin position="15"/>
        <end position="139"/>
    </location>
</feature>
<dbReference type="CDD" id="cd07813">
    <property type="entry name" value="COQ10p_like"/>
    <property type="match status" value="1"/>
</dbReference>
<name>A0A5C8P1I6_9BURK</name>
<dbReference type="PANTHER" id="PTHR12901:SF10">
    <property type="entry name" value="COENZYME Q-BINDING PROTEIN COQ10, MITOCHONDRIAL"/>
    <property type="match status" value="1"/>
</dbReference>
<dbReference type="AlphaFoldDB" id="A0A5C8P1I6"/>
<reference evidence="3 4" key="1">
    <citation type="submission" date="2019-06" db="EMBL/GenBank/DDBJ databases">
        <title>Quisquiliibacterium sp. nov., isolated from a maize field.</title>
        <authorList>
            <person name="Lin S.-Y."/>
            <person name="Tsai C.-F."/>
            <person name="Young C.-C."/>
        </authorList>
    </citation>
    <scope>NUCLEOTIDE SEQUENCE [LARGE SCALE GENOMIC DNA]</scope>
    <source>
        <strain evidence="3 4">CC-CFT501</strain>
    </source>
</reference>
<dbReference type="InterPro" id="IPR005031">
    <property type="entry name" value="COQ10_START"/>
</dbReference>
<dbReference type="GO" id="GO:0048039">
    <property type="term" value="F:ubiquinone binding"/>
    <property type="evidence" value="ECO:0007669"/>
    <property type="project" value="InterPro"/>
</dbReference>
<dbReference type="GO" id="GO:0045333">
    <property type="term" value="P:cellular respiration"/>
    <property type="evidence" value="ECO:0007669"/>
    <property type="project" value="InterPro"/>
</dbReference>
<evidence type="ECO:0000313" key="4">
    <source>
        <dbReference type="Proteomes" id="UP000321548"/>
    </source>
</evidence>
<protein>
    <submittedName>
        <fullName evidence="3">Type II toxin-antitoxin system RatA family toxin</fullName>
    </submittedName>
</protein>
<dbReference type="Proteomes" id="UP000321548">
    <property type="component" value="Unassembled WGS sequence"/>
</dbReference>
<sequence>MTARPPHSVRKSVLVPYPAERMFALVERVEDYPKFLPWCGGTEVRRHEDGTVTATVRIDFRGIRQGFTTHNTPEPGRRITMALRDGPFSHLHGEWRFSPLREDACKVEFELEYRFAGGLLGRVLEPVFDHIARSFVDAFVRRAEHLHALG</sequence>
<evidence type="ECO:0000256" key="1">
    <source>
        <dbReference type="ARBA" id="ARBA00008918"/>
    </source>
</evidence>
<dbReference type="EMBL" id="VDUY01000002">
    <property type="protein sequence ID" value="TXL67137.1"/>
    <property type="molecule type" value="Genomic_DNA"/>
</dbReference>